<name>A0ABM7Z8P8_NOSCO</name>
<keyword evidence="3" id="KW-1185">Reference proteome</keyword>
<accession>A0ABM7Z8P8</accession>
<dbReference type="Proteomes" id="UP001055453">
    <property type="component" value="Chromosome"/>
</dbReference>
<evidence type="ECO:0000313" key="2">
    <source>
        <dbReference type="EMBL" id="BDI19589.1"/>
    </source>
</evidence>
<keyword evidence="1" id="KW-0175">Coiled coil</keyword>
<proteinExistence type="predicted"/>
<gene>
    <name evidence="2" type="ORF">ANSO36C_53910</name>
</gene>
<evidence type="ECO:0000256" key="1">
    <source>
        <dbReference type="SAM" id="Coils"/>
    </source>
</evidence>
<protein>
    <submittedName>
        <fullName evidence="2">Uncharacterized protein</fullName>
    </submittedName>
</protein>
<evidence type="ECO:0000313" key="3">
    <source>
        <dbReference type="Proteomes" id="UP001055453"/>
    </source>
</evidence>
<feature type="coiled-coil region" evidence="1">
    <location>
        <begin position="22"/>
        <end position="56"/>
    </location>
</feature>
<dbReference type="EMBL" id="AP025732">
    <property type="protein sequence ID" value="BDI19589.1"/>
    <property type="molecule type" value="Genomic_DNA"/>
</dbReference>
<reference evidence="2" key="1">
    <citation type="submission" date="2022-04" db="EMBL/GenBank/DDBJ databases">
        <title>Complete genome sequence of a cyanobacterium, Nostoc sp. SO-36, isolated in Antarctica.</title>
        <authorList>
            <person name="Kanesaki Y."/>
            <person name="Effendi D."/>
            <person name="Sakamoto T."/>
            <person name="Ohtani S."/>
            <person name="Awai K."/>
        </authorList>
    </citation>
    <scope>NUCLEOTIDE SEQUENCE</scope>
    <source>
        <strain evidence="2">SO-36</strain>
    </source>
</reference>
<sequence>MSPSTEEELQIYRPHGDRFLTFLELDQQRQQETQRAEQAQAQLEALRTLLQEKIAIALNNRFTNSQSHDH</sequence>
<organism evidence="2 3">
    <name type="scientific">Nostoc cf. commune SO-36</name>
    <dbReference type="NCBI Taxonomy" id="449208"/>
    <lineage>
        <taxon>Bacteria</taxon>
        <taxon>Bacillati</taxon>
        <taxon>Cyanobacteriota</taxon>
        <taxon>Cyanophyceae</taxon>
        <taxon>Nostocales</taxon>
        <taxon>Nostocaceae</taxon>
        <taxon>Nostoc</taxon>
    </lineage>
</organism>
<dbReference type="RefSeq" id="WP_251957125.1">
    <property type="nucleotide sequence ID" value="NZ_AP025732.1"/>
</dbReference>